<dbReference type="EMBL" id="CP001032">
    <property type="protein sequence ID" value="ACB74701.1"/>
    <property type="molecule type" value="Genomic_DNA"/>
</dbReference>
<dbReference type="Proteomes" id="UP000007013">
    <property type="component" value="Chromosome"/>
</dbReference>
<dbReference type="GO" id="GO:0005975">
    <property type="term" value="P:carbohydrate metabolic process"/>
    <property type="evidence" value="ECO:0007669"/>
    <property type="project" value="InterPro"/>
</dbReference>
<dbReference type="Gene3D" id="3.20.20.370">
    <property type="entry name" value="Glycoside hydrolase/deacetylase"/>
    <property type="match status" value="1"/>
</dbReference>
<dbReference type="InterPro" id="IPR011330">
    <property type="entry name" value="Glyco_hydro/deAcase_b/a-brl"/>
</dbReference>
<organism evidence="2 3">
    <name type="scientific">Opitutus terrae (strain DSM 11246 / JCM 15787 / PB90-1)</name>
    <dbReference type="NCBI Taxonomy" id="452637"/>
    <lineage>
        <taxon>Bacteria</taxon>
        <taxon>Pseudomonadati</taxon>
        <taxon>Verrucomicrobiota</taxon>
        <taxon>Opitutia</taxon>
        <taxon>Opitutales</taxon>
        <taxon>Opitutaceae</taxon>
        <taxon>Opitutus</taxon>
    </lineage>
</organism>
<sequence length="301" mass="33344">MPLRLALKVDVDTDRGTRDGVPNLVADCRAIGAPACFLFSLGPDQTGRAITRVLRPGFFKKVSRTSVVQIYGVRTLLNGTLLPAPHIGRRHAATMRAVRDAGFEVGIHCYNHYRWQDYLQRMTQPEVDAEFLAARAEFRRIFGAEAHTAGAAGWQSNARSRHAYDAAGLRYASDTRGGAPFFPRIAGQVFRTLEIPSTLPTFDELMGRPEYPDDAIVDHYLSLLRDDLVNVLTIHAEIEGMGRRALFGELLSALRRTGVEFVRLDDYARELLANRAAIPVREQVMAEIDGRSGLVAAQAPD</sequence>
<dbReference type="eggNOG" id="COG0726">
    <property type="taxonomic scope" value="Bacteria"/>
</dbReference>
<dbReference type="STRING" id="452637.Oter_1416"/>
<dbReference type="KEGG" id="ote:Oter_1416"/>
<dbReference type="PROSITE" id="PS51677">
    <property type="entry name" value="NODB"/>
    <property type="match status" value="1"/>
</dbReference>
<dbReference type="CDD" id="cd10939">
    <property type="entry name" value="CE4_ArnD"/>
    <property type="match status" value="1"/>
</dbReference>
<dbReference type="SUPFAM" id="SSF88713">
    <property type="entry name" value="Glycoside hydrolase/deacetylase"/>
    <property type="match status" value="1"/>
</dbReference>
<gene>
    <name evidence="2" type="ordered locus">Oter_1416</name>
</gene>
<dbReference type="Pfam" id="PF01522">
    <property type="entry name" value="Polysacc_deac_1"/>
    <property type="match status" value="1"/>
</dbReference>
<name>B1ZS25_OPITP</name>
<dbReference type="AlphaFoldDB" id="B1ZS25"/>
<dbReference type="RefSeq" id="WP_012374239.1">
    <property type="nucleotide sequence ID" value="NC_010571.1"/>
</dbReference>
<dbReference type="GO" id="GO:0016810">
    <property type="term" value="F:hydrolase activity, acting on carbon-nitrogen (but not peptide) bonds"/>
    <property type="evidence" value="ECO:0007669"/>
    <property type="project" value="InterPro"/>
</dbReference>
<evidence type="ECO:0000259" key="1">
    <source>
        <dbReference type="PROSITE" id="PS51677"/>
    </source>
</evidence>
<dbReference type="OrthoDB" id="9806342at2"/>
<accession>B1ZS25</accession>
<evidence type="ECO:0000313" key="2">
    <source>
        <dbReference type="EMBL" id="ACB74701.1"/>
    </source>
</evidence>
<feature type="domain" description="NodB homology" evidence="1">
    <location>
        <begin position="3"/>
        <end position="262"/>
    </location>
</feature>
<protein>
    <submittedName>
        <fullName evidence="2">Polysaccharide deacetylase</fullName>
    </submittedName>
</protein>
<dbReference type="InterPro" id="IPR002509">
    <property type="entry name" value="NODB_dom"/>
</dbReference>
<proteinExistence type="predicted"/>
<keyword evidence="3" id="KW-1185">Reference proteome</keyword>
<dbReference type="HOGENOM" id="CLU_084199_0_0_0"/>
<evidence type="ECO:0000313" key="3">
    <source>
        <dbReference type="Proteomes" id="UP000007013"/>
    </source>
</evidence>
<reference evidence="2 3" key="1">
    <citation type="journal article" date="2011" name="J. Bacteriol.">
        <title>Genome sequence of the verrucomicrobium Opitutus terrae PB90-1, an abundant inhabitant of rice paddy soil ecosystems.</title>
        <authorList>
            <person name="van Passel M.W."/>
            <person name="Kant R."/>
            <person name="Palva A."/>
            <person name="Copeland A."/>
            <person name="Lucas S."/>
            <person name="Lapidus A."/>
            <person name="Glavina del Rio T."/>
            <person name="Pitluck S."/>
            <person name="Goltsman E."/>
            <person name="Clum A."/>
            <person name="Sun H."/>
            <person name="Schmutz J."/>
            <person name="Larimer F.W."/>
            <person name="Land M.L."/>
            <person name="Hauser L."/>
            <person name="Kyrpides N."/>
            <person name="Mikhailova N."/>
            <person name="Richardson P.P."/>
            <person name="Janssen P.H."/>
            <person name="de Vos W.M."/>
            <person name="Smidt H."/>
        </authorList>
    </citation>
    <scope>NUCLEOTIDE SEQUENCE [LARGE SCALE GENOMIC DNA]</scope>
    <source>
        <strain evidence="3">DSM 11246 / JCM 15787 / PB90-1</strain>
    </source>
</reference>